<dbReference type="PANTHER" id="PTHR35601">
    <property type="entry name" value="TOXIN RELE"/>
    <property type="match status" value="1"/>
</dbReference>
<gene>
    <name evidence="3" type="ORF">SAMN04488559_102310</name>
</gene>
<dbReference type="Proteomes" id="UP000198948">
    <property type="component" value="Unassembled WGS sequence"/>
</dbReference>
<organism evidence="3 4">
    <name type="scientific">Isobaculum melis</name>
    <dbReference type="NCBI Taxonomy" id="142588"/>
    <lineage>
        <taxon>Bacteria</taxon>
        <taxon>Bacillati</taxon>
        <taxon>Bacillota</taxon>
        <taxon>Bacilli</taxon>
        <taxon>Lactobacillales</taxon>
        <taxon>Carnobacteriaceae</taxon>
        <taxon>Isobaculum</taxon>
    </lineage>
</organism>
<comment type="similarity">
    <text evidence="1">Belongs to the RelE toxin family.</text>
</comment>
<sequence length="87" mass="10290">MKYRVETTPRFEKQLAKLDKFTAKMILKWLLKNIADTNNPKKSGKLLVGNHSGKWRYRVGDYRIICKIEEDELLVLALEVGHRKKIY</sequence>
<evidence type="ECO:0000313" key="4">
    <source>
        <dbReference type="Proteomes" id="UP000198948"/>
    </source>
</evidence>
<evidence type="ECO:0000256" key="1">
    <source>
        <dbReference type="ARBA" id="ARBA00006226"/>
    </source>
</evidence>
<dbReference type="PANTHER" id="PTHR35601:SF1">
    <property type="entry name" value="TOXIN RELE"/>
    <property type="match status" value="1"/>
</dbReference>
<dbReference type="Pfam" id="PF05016">
    <property type="entry name" value="ParE_toxin"/>
    <property type="match status" value="1"/>
</dbReference>
<dbReference type="InterPro" id="IPR035093">
    <property type="entry name" value="RelE/ParE_toxin_dom_sf"/>
</dbReference>
<keyword evidence="4" id="KW-1185">Reference proteome</keyword>
<dbReference type="NCBIfam" id="TIGR02385">
    <property type="entry name" value="RelE_StbE"/>
    <property type="match status" value="1"/>
</dbReference>
<name>A0A1H9QVI9_9LACT</name>
<proteinExistence type="inferred from homology"/>
<dbReference type="InterPro" id="IPR007712">
    <property type="entry name" value="RelE/ParE_toxin"/>
</dbReference>
<reference evidence="3 4" key="1">
    <citation type="submission" date="2016-10" db="EMBL/GenBank/DDBJ databases">
        <authorList>
            <person name="de Groot N.N."/>
        </authorList>
    </citation>
    <scope>NUCLEOTIDE SEQUENCE [LARGE SCALE GENOMIC DNA]</scope>
    <source>
        <strain evidence="3 4">DSM 13760</strain>
    </source>
</reference>
<dbReference type="Gene3D" id="3.30.2310.20">
    <property type="entry name" value="RelE-like"/>
    <property type="match status" value="1"/>
</dbReference>
<evidence type="ECO:0000313" key="3">
    <source>
        <dbReference type="EMBL" id="SER64468.1"/>
    </source>
</evidence>
<dbReference type="OrthoDB" id="9805098at2"/>
<keyword evidence="2" id="KW-1277">Toxin-antitoxin system</keyword>
<dbReference type="SUPFAM" id="SSF143011">
    <property type="entry name" value="RelE-like"/>
    <property type="match status" value="1"/>
</dbReference>
<dbReference type="STRING" id="142588.SAMN04488559_102310"/>
<accession>A0A1H9QVI9</accession>
<dbReference type="RefSeq" id="WP_092650295.1">
    <property type="nucleotide sequence ID" value="NZ_FOHA01000002.1"/>
</dbReference>
<dbReference type="AlphaFoldDB" id="A0A1H9QVI9"/>
<protein>
    <submittedName>
        <fullName evidence="3">mRNA interferase RelE/StbE</fullName>
    </submittedName>
</protein>
<evidence type="ECO:0000256" key="2">
    <source>
        <dbReference type="ARBA" id="ARBA00022649"/>
    </source>
</evidence>
<dbReference type="EMBL" id="FOHA01000002">
    <property type="protein sequence ID" value="SER64468.1"/>
    <property type="molecule type" value="Genomic_DNA"/>
</dbReference>